<keyword evidence="4" id="KW-1185">Reference proteome</keyword>
<name>A0ABV1K980_9PSEU</name>
<dbReference type="EMBL" id="JBEDNQ010000004">
    <property type="protein sequence ID" value="MEQ3551027.1"/>
    <property type="molecule type" value="Genomic_DNA"/>
</dbReference>
<evidence type="ECO:0000256" key="1">
    <source>
        <dbReference type="SAM" id="MobiDB-lite"/>
    </source>
</evidence>
<sequence>MRITGSNVVPHPVGQVWDALLDPRVLVTTIPGCERLEATGENAYAMTVTAGVAAVKGTYTGGCALTDLKRHESLVMNLRGAGAPGTVDAVVDVAFDDLGPEGTRISYAADATVGGMVGGVGQRMLASVSKRMAAEFFGNVGTAIGAPVSTPDGPAAQAASAGAGPGSGTGVAATEPGVFTAPPPLPGRPGELTRGIGIGAAVALLGVLVGAAIGRRR</sequence>
<organism evidence="3 4">
    <name type="scientific">Pseudonocardia nematodicida</name>
    <dbReference type="NCBI Taxonomy" id="1206997"/>
    <lineage>
        <taxon>Bacteria</taxon>
        <taxon>Bacillati</taxon>
        <taxon>Actinomycetota</taxon>
        <taxon>Actinomycetes</taxon>
        <taxon>Pseudonocardiales</taxon>
        <taxon>Pseudonocardiaceae</taxon>
        <taxon>Pseudonocardia</taxon>
    </lineage>
</organism>
<dbReference type="InterPro" id="IPR010419">
    <property type="entry name" value="CO_DH_gsu"/>
</dbReference>
<comment type="caution">
    <text evidence="3">The sequence shown here is derived from an EMBL/GenBank/DDBJ whole genome shotgun (WGS) entry which is preliminary data.</text>
</comment>
<dbReference type="CDD" id="cd05018">
    <property type="entry name" value="CoxG"/>
    <property type="match status" value="1"/>
</dbReference>
<dbReference type="RefSeq" id="WP_349298102.1">
    <property type="nucleotide sequence ID" value="NZ_JBEDNQ010000004.1"/>
</dbReference>
<accession>A0ABV1K980</accession>
<dbReference type="PANTHER" id="PTHR38588">
    <property type="entry name" value="BLL0334 PROTEIN"/>
    <property type="match status" value="1"/>
</dbReference>
<evidence type="ECO:0000313" key="3">
    <source>
        <dbReference type="EMBL" id="MEQ3551027.1"/>
    </source>
</evidence>
<feature type="compositionally biased region" description="Low complexity" evidence="1">
    <location>
        <begin position="153"/>
        <end position="162"/>
    </location>
</feature>
<evidence type="ECO:0000256" key="2">
    <source>
        <dbReference type="SAM" id="Phobius"/>
    </source>
</evidence>
<feature type="region of interest" description="Disordered" evidence="1">
    <location>
        <begin position="151"/>
        <end position="186"/>
    </location>
</feature>
<dbReference type="InterPro" id="IPR023393">
    <property type="entry name" value="START-like_dom_sf"/>
</dbReference>
<dbReference type="Gene3D" id="3.30.530.20">
    <property type="match status" value="1"/>
</dbReference>
<protein>
    <submittedName>
        <fullName evidence="3">Carbon monoxide dehydrogenase subunit G</fullName>
    </submittedName>
</protein>
<dbReference type="Proteomes" id="UP001494902">
    <property type="component" value="Unassembled WGS sequence"/>
</dbReference>
<dbReference type="Pfam" id="PF06240">
    <property type="entry name" value="COXG"/>
    <property type="match status" value="1"/>
</dbReference>
<dbReference type="PANTHER" id="PTHR38588:SF1">
    <property type="entry name" value="BLL0334 PROTEIN"/>
    <property type="match status" value="1"/>
</dbReference>
<gene>
    <name evidence="3" type="ORF">WIS52_11135</name>
</gene>
<evidence type="ECO:0000313" key="4">
    <source>
        <dbReference type="Proteomes" id="UP001494902"/>
    </source>
</evidence>
<feature type="transmembrane region" description="Helical" evidence="2">
    <location>
        <begin position="195"/>
        <end position="214"/>
    </location>
</feature>
<keyword evidence="2" id="KW-1133">Transmembrane helix</keyword>
<dbReference type="SUPFAM" id="SSF55961">
    <property type="entry name" value="Bet v1-like"/>
    <property type="match status" value="1"/>
</dbReference>
<keyword evidence="2" id="KW-0472">Membrane</keyword>
<reference evidence="3 4" key="1">
    <citation type="submission" date="2024-03" db="EMBL/GenBank/DDBJ databases">
        <title>Draft genome sequence of Pseudonocardia nematodicida JCM 31783.</title>
        <authorList>
            <person name="Butdee W."/>
            <person name="Duangmal K."/>
        </authorList>
    </citation>
    <scope>NUCLEOTIDE SEQUENCE [LARGE SCALE GENOMIC DNA]</scope>
    <source>
        <strain evidence="3 4">JCM 31783</strain>
    </source>
</reference>
<proteinExistence type="predicted"/>
<keyword evidence="2" id="KW-0812">Transmembrane</keyword>